<dbReference type="AlphaFoldDB" id="A0AAE3Y2N4"/>
<dbReference type="Gene3D" id="1.10.10.10">
    <property type="entry name" value="Winged helix-like DNA-binding domain superfamily/Winged helix DNA-binding domain"/>
    <property type="match status" value="1"/>
</dbReference>
<dbReference type="EMBL" id="JAVDQZ010000006">
    <property type="protein sequence ID" value="MDR6428021.1"/>
    <property type="molecule type" value="Genomic_DNA"/>
</dbReference>
<dbReference type="SUPFAM" id="SSF48008">
    <property type="entry name" value="GntR ligand-binding domain-like"/>
    <property type="match status" value="1"/>
</dbReference>
<evidence type="ECO:0000259" key="4">
    <source>
        <dbReference type="PROSITE" id="PS50949"/>
    </source>
</evidence>
<dbReference type="GO" id="GO:0003700">
    <property type="term" value="F:DNA-binding transcription factor activity"/>
    <property type="evidence" value="ECO:0007669"/>
    <property type="project" value="InterPro"/>
</dbReference>
<accession>A0AAE3Y2N4</accession>
<dbReference type="InterPro" id="IPR011711">
    <property type="entry name" value="GntR_C"/>
</dbReference>
<dbReference type="Gene3D" id="1.20.120.530">
    <property type="entry name" value="GntR ligand-binding domain-like"/>
    <property type="match status" value="1"/>
</dbReference>
<protein>
    <submittedName>
        <fullName evidence="5">DNA-binding GntR family transcriptional regulator</fullName>
    </submittedName>
</protein>
<dbReference type="PROSITE" id="PS50949">
    <property type="entry name" value="HTH_GNTR"/>
    <property type="match status" value="1"/>
</dbReference>
<dbReference type="InterPro" id="IPR008920">
    <property type="entry name" value="TF_FadR/GntR_C"/>
</dbReference>
<evidence type="ECO:0000313" key="6">
    <source>
        <dbReference type="Proteomes" id="UP001184828"/>
    </source>
</evidence>
<evidence type="ECO:0000256" key="1">
    <source>
        <dbReference type="ARBA" id="ARBA00023015"/>
    </source>
</evidence>
<sequence length="243" mass="26378">MSSRTPTSAASKQQIAYEYIKSGIERGTFAPRQRLVLDTLARELSISKVPVREAVRRLEAEGLIKFSANSGAEVSGADPTIWFQLMELLAVLEGYATASAAANITAQDIKKLRAINSGMAKSLVAYDFAGWTDGNHEFHATINARCTNLALIEQMASLHARTSAIGRFVFHSDAAILHTLGPDSGKSALEAHEWLVAAFERSEQPVLIERHARDHILDVASRTLDLLHSPGRTASSAKASLRT</sequence>
<dbReference type="RefSeq" id="WP_309928903.1">
    <property type="nucleotide sequence ID" value="NZ_JAVDQZ010000006.1"/>
</dbReference>
<dbReference type="SUPFAM" id="SSF46785">
    <property type="entry name" value="Winged helix' DNA-binding domain"/>
    <property type="match status" value="1"/>
</dbReference>
<dbReference type="InterPro" id="IPR036390">
    <property type="entry name" value="WH_DNA-bd_sf"/>
</dbReference>
<feature type="domain" description="HTH gntR-type" evidence="4">
    <location>
        <begin position="10"/>
        <end position="77"/>
    </location>
</feature>
<gene>
    <name evidence="5" type="ORF">J2738_004176</name>
</gene>
<name>A0AAE3Y2N4_VARPD</name>
<keyword evidence="3" id="KW-0804">Transcription</keyword>
<evidence type="ECO:0000313" key="5">
    <source>
        <dbReference type="EMBL" id="MDR6428021.1"/>
    </source>
</evidence>
<comment type="caution">
    <text evidence="5">The sequence shown here is derived from an EMBL/GenBank/DDBJ whole genome shotgun (WGS) entry which is preliminary data.</text>
</comment>
<keyword evidence="1" id="KW-0805">Transcription regulation</keyword>
<dbReference type="Pfam" id="PF00392">
    <property type="entry name" value="GntR"/>
    <property type="match status" value="1"/>
</dbReference>
<dbReference type="GO" id="GO:0003677">
    <property type="term" value="F:DNA binding"/>
    <property type="evidence" value="ECO:0007669"/>
    <property type="project" value="UniProtKB-KW"/>
</dbReference>
<keyword evidence="2 5" id="KW-0238">DNA-binding</keyword>
<organism evidence="5 6">
    <name type="scientific">Variovorax paradoxus</name>
    <dbReference type="NCBI Taxonomy" id="34073"/>
    <lineage>
        <taxon>Bacteria</taxon>
        <taxon>Pseudomonadati</taxon>
        <taxon>Pseudomonadota</taxon>
        <taxon>Betaproteobacteria</taxon>
        <taxon>Burkholderiales</taxon>
        <taxon>Comamonadaceae</taxon>
        <taxon>Variovorax</taxon>
    </lineage>
</organism>
<dbReference type="Proteomes" id="UP001184828">
    <property type="component" value="Unassembled WGS sequence"/>
</dbReference>
<proteinExistence type="predicted"/>
<evidence type="ECO:0000256" key="2">
    <source>
        <dbReference type="ARBA" id="ARBA00023125"/>
    </source>
</evidence>
<dbReference type="SMART" id="SM00895">
    <property type="entry name" value="FCD"/>
    <property type="match status" value="1"/>
</dbReference>
<dbReference type="InterPro" id="IPR000524">
    <property type="entry name" value="Tscrpt_reg_HTH_GntR"/>
</dbReference>
<dbReference type="PANTHER" id="PTHR43537:SF24">
    <property type="entry name" value="GLUCONATE OPERON TRANSCRIPTIONAL REPRESSOR"/>
    <property type="match status" value="1"/>
</dbReference>
<dbReference type="Pfam" id="PF07729">
    <property type="entry name" value="FCD"/>
    <property type="match status" value="1"/>
</dbReference>
<dbReference type="SMART" id="SM00345">
    <property type="entry name" value="HTH_GNTR"/>
    <property type="match status" value="1"/>
</dbReference>
<dbReference type="PANTHER" id="PTHR43537">
    <property type="entry name" value="TRANSCRIPTIONAL REGULATOR, GNTR FAMILY"/>
    <property type="match status" value="1"/>
</dbReference>
<dbReference type="InterPro" id="IPR036388">
    <property type="entry name" value="WH-like_DNA-bd_sf"/>
</dbReference>
<reference evidence="5" key="1">
    <citation type="submission" date="2023-07" db="EMBL/GenBank/DDBJ databases">
        <title>Sorghum-associated microbial communities from plants grown in Nebraska, USA.</title>
        <authorList>
            <person name="Schachtman D."/>
        </authorList>
    </citation>
    <scope>NUCLEOTIDE SEQUENCE</scope>
    <source>
        <strain evidence="5">DS2114</strain>
    </source>
</reference>
<evidence type="ECO:0000256" key="3">
    <source>
        <dbReference type="ARBA" id="ARBA00023163"/>
    </source>
</evidence>